<evidence type="ECO:0000256" key="3">
    <source>
        <dbReference type="ARBA" id="ARBA00023239"/>
    </source>
</evidence>
<protein>
    <submittedName>
        <fullName evidence="6">Pyridoxal-dependent decarboxylase</fullName>
    </submittedName>
</protein>
<evidence type="ECO:0000256" key="5">
    <source>
        <dbReference type="RuleBase" id="RU000382"/>
    </source>
</evidence>
<dbReference type="RefSeq" id="WP_346753755.1">
    <property type="nucleotide sequence ID" value="NZ_JAUJEA010000008.1"/>
</dbReference>
<gene>
    <name evidence="6" type="ORF">QQ008_20245</name>
</gene>
<dbReference type="InterPro" id="IPR015422">
    <property type="entry name" value="PyrdxlP-dep_Trfase_small"/>
</dbReference>
<dbReference type="InterPro" id="IPR050477">
    <property type="entry name" value="GrpII_AminoAcid_Decarb"/>
</dbReference>
<dbReference type="Pfam" id="PF00282">
    <property type="entry name" value="Pyridoxal_deC"/>
    <property type="match status" value="1"/>
</dbReference>
<dbReference type="PANTHER" id="PTHR42735">
    <property type="match status" value="1"/>
</dbReference>
<comment type="cofactor">
    <cofactor evidence="1 5">
        <name>pyridoxal 5'-phosphate</name>
        <dbReference type="ChEBI" id="CHEBI:597326"/>
    </cofactor>
</comment>
<keyword evidence="2 5" id="KW-0663">Pyridoxal phosphate</keyword>
<dbReference type="InterPro" id="IPR015424">
    <property type="entry name" value="PyrdxlP-dep_Trfase"/>
</dbReference>
<dbReference type="Gene3D" id="3.90.1150.10">
    <property type="entry name" value="Aspartate Aminotransferase, domain 1"/>
    <property type="match status" value="1"/>
</dbReference>
<dbReference type="InterPro" id="IPR002129">
    <property type="entry name" value="PyrdxlP-dep_de-COase"/>
</dbReference>
<organism evidence="6 7">
    <name type="scientific">Splendidivirga corallicola</name>
    <dbReference type="NCBI Taxonomy" id="3051826"/>
    <lineage>
        <taxon>Bacteria</taxon>
        <taxon>Pseudomonadati</taxon>
        <taxon>Bacteroidota</taxon>
        <taxon>Cytophagia</taxon>
        <taxon>Cytophagales</taxon>
        <taxon>Splendidivirgaceae</taxon>
        <taxon>Splendidivirga</taxon>
    </lineage>
</organism>
<keyword evidence="3 5" id="KW-0456">Lyase</keyword>
<accession>A0ABT8KUU7</accession>
<evidence type="ECO:0000313" key="7">
    <source>
        <dbReference type="Proteomes" id="UP001172082"/>
    </source>
</evidence>
<comment type="caution">
    <text evidence="6">The sequence shown here is derived from an EMBL/GenBank/DDBJ whole genome shotgun (WGS) entry which is preliminary data.</text>
</comment>
<dbReference type="InterPro" id="IPR015421">
    <property type="entry name" value="PyrdxlP-dep_Trfase_major"/>
</dbReference>
<evidence type="ECO:0000313" key="6">
    <source>
        <dbReference type="EMBL" id="MDN5203732.1"/>
    </source>
</evidence>
<comment type="similarity">
    <text evidence="4">Belongs to the group II decarboxylase family. Sphingosine-1-phosphate lyase subfamily.</text>
</comment>
<dbReference type="Proteomes" id="UP001172082">
    <property type="component" value="Unassembled WGS sequence"/>
</dbReference>
<name>A0ABT8KUU7_9BACT</name>
<evidence type="ECO:0000256" key="1">
    <source>
        <dbReference type="ARBA" id="ARBA00001933"/>
    </source>
</evidence>
<sequence length="408" mass="46431">MPVWKKLNHEEIKKVVFEALEENVNYHNENVLGVPASHLDNKVFYQDAPFLKEAPFLSTLIHNPNHIGCHTLGKSESFFSGTQKIEKEVIKICAEDILNGGSDEYDGYVASGGTEANMQAIWIYRNYFIKEHGATLNEISILCSEDSHYSMSKAANILGLDITYVKVDAKQRTIDPSSLKEILATNKEAGKKYYIVIANMMTTMFGSVDDVQLYIDLLEHYNYIYKIHVDGAYGGFFYPFSTKENALDFSNPKITSVTLDAHKMVQAPYGTGIFLIKKGFIEYANTKEASYVEGEDYTMIGSRSGANAVAIWMILMTYGPYGWEEKILILLNRTRWLCEQLEKMNIEHYRHKDSNIVTIRAKSLNTTIAENYGLVPDNHQQPKWYKIVVMEHVTIEKLKPLIEVLKSA</sequence>
<evidence type="ECO:0000256" key="2">
    <source>
        <dbReference type="ARBA" id="ARBA00022898"/>
    </source>
</evidence>
<keyword evidence="7" id="KW-1185">Reference proteome</keyword>
<dbReference type="SUPFAM" id="SSF53383">
    <property type="entry name" value="PLP-dependent transferases"/>
    <property type="match status" value="1"/>
</dbReference>
<reference evidence="6" key="1">
    <citation type="submission" date="2023-06" db="EMBL/GenBank/DDBJ databases">
        <title>Genomic of Parafulvivirga corallium.</title>
        <authorList>
            <person name="Wang G."/>
        </authorList>
    </citation>
    <scope>NUCLEOTIDE SEQUENCE</scope>
    <source>
        <strain evidence="6">BMA10</strain>
    </source>
</reference>
<evidence type="ECO:0000256" key="4">
    <source>
        <dbReference type="ARBA" id="ARBA00038302"/>
    </source>
</evidence>
<proteinExistence type="inferred from homology"/>
<dbReference type="Gene3D" id="3.40.640.10">
    <property type="entry name" value="Type I PLP-dependent aspartate aminotransferase-like (Major domain)"/>
    <property type="match status" value="1"/>
</dbReference>
<dbReference type="PANTHER" id="PTHR42735:SF6">
    <property type="entry name" value="SPHINGOSINE-1-PHOSPHATE LYASE 1"/>
    <property type="match status" value="1"/>
</dbReference>
<dbReference type="EMBL" id="JAUJEA010000008">
    <property type="protein sequence ID" value="MDN5203732.1"/>
    <property type="molecule type" value="Genomic_DNA"/>
</dbReference>